<organism evidence="2 3">
    <name type="scientific">Gigaspora margarita</name>
    <dbReference type="NCBI Taxonomy" id="4874"/>
    <lineage>
        <taxon>Eukaryota</taxon>
        <taxon>Fungi</taxon>
        <taxon>Fungi incertae sedis</taxon>
        <taxon>Mucoromycota</taxon>
        <taxon>Glomeromycotina</taxon>
        <taxon>Glomeromycetes</taxon>
        <taxon>Diversisporales</taxon>
        <taxon>Gigasporaceae</taxon>
        <taxon>Gigaspora</taxon>
    </lineage>
</organism>
<keyword evidence="3" id="KW-1185">Reference proteome</keyword>
<protein>
    <submittedName>
        <fullName evidence="2">Uncharacterized protein</fullName>
    </submittedName>
</protein>
<accession>A0A8H4EJC9</accession>
<evidence type="ECO:0000313" key="2">
    <source>
        <dbReference type="EMBL" id="KAF0496886.1"/>
    </source>
</evidence>
<dbReference type="AlphaFoldDB" id="A0A8H4EJC9"/>
<feature type="region of interest" description="Disordered" evidence="1">
    <location>
        <begin position="39"/>
        <end position="77"/>
    </location>
</feature>
<sequence>MSKKKCKTKKQTDKENSPTTIQEEKHVPIQTTIAKNDTSIPLEAKPHNNTIQESQEPTWHKKVEQETNTQKYHKYSD</sequence>
<evidence type="ECO:0000313" key="3">
    <source>
        <dbReference type="Proteomes" id="UP000439903"/>
    </source>
</evidence>
<dbReference type="EMBL" id="WTPW01000592">
    <property type="protein sequence ID" value="KAF0496886.1"/>
    <property type="molecule type" value="Genomic_DNA"/>
</dbReference>
<gene>
    <name evidence="2" type="ORF">F8M41_020892</name>
</gene>
<name>A0A8H4EJC9_GIGMA</name>
<proteinExistence type="predicted"/>
<feature type="region of interest" description="Disordered" evidence="1">
    <location>
        <begin position="1"/>
        <end position="26"/>
    </location>
</feature>
<comment type="caution">
    <text evidence="2">The sequence shown here is derived from an EMBL/GenBank/DDBJ whole genome shotgun (WGS) entry which is preliminary data.</text>
</comment>
<feature type="compositionally biased region" description="Basic and acidic residues" evidence="1">
    <location>
        <begin position="10"/>
        <end position="26"/>
    </location>
</feature>
<reference evidence="2 3" key="1">
    <citation type="journal article" date="2019" name="Environ. Microbiol.">
        <title>At the nexus of three kingdoms: the genome of the mycorrhizal fungus Gigaspora margarita provides insights into plant, endobacterial and fungal interactions.</title>
        <authorList>
            <person name="Venice F."/>
            <person name="Ghignone S."/>
            <person name="Salvioli di Fossalunga A."/>
            <person name="Amselem J."/>
            <person name="Novero M."/>
            <person name="Xianan X."/>
            <person name="Sedzielewska Toro K."/>
            <person name="Morin E."/>
            <person name="Lipzen A."/>
            <person name="Grigoriev I.V."/>
            <person name="Henrissat B."/>
            <person name="Martin F.M."/>
            <person name="Bonfante P."/>
        </authorList>
    </citation>
    <scope>NUCLEOTIDE SEQUENCE [LARGE SCALE GENOMIC DNA]</scope>
    <source>
        <strain evidence="2 3">BEG34</strain>
    </source>
</reference>
<dbReference type="Proteomes" id="UP000439903">
    <property type="component" value="Unassembled WGS sequence"/>
</dbReference>
<evidence type="ECO:0000256" key="1">
    <source>
        <dbReference type="SAM" id="MobiDB-lite"/>
    </source>
</evidence>
<feature type="compositionally biased region" description="Polar residues" evidence="1">
    <location>
        <begin position="47"/>
        <end position="57"/>
    </location>
</feature>